<dbReference type="EMBL" id="LN614827">
    <property type="protein sequence ID" value="CEG56390.1"/>
    <property type="molecule type" value="Genomic_DNA"/>
</dbReference>
<dbReference type="AlphaFoldDB" id="A0A098G4I5"/>
<proteinExistence type="predicted"/>
<keyword evidence="2" id="KW-1185">Reference proteome</keyword>
<reference evidence="2" key="1">
    <citation type="submission" date="2014-09" db="EMBL/GenBank/DDBJ databases">
        <authorList>
            <person name="Gomez-Valero L."/>
        </authorList>
    </citation>
    <scope>NUCLEOTIDE SEQUENCE [LARGE SCALE GENOMIC DNA]</scope>
    <source>
        <strain evidence="2">ATCC700992</strain>
    </source>
</reference>
<accession>A0A098G4I5</accession>
<evidence type="ECO:0008006" key="3">
    <source>
        <dbReference type="Google" id="ProtNLM"/>
    </source>
</evidence>
<evidence type="ECO:0000313" key="1">
    <source>
        <dbReference type="EMBL" id="CEG56390.1"/>
    </source>
</evidence>
<gene>
    <name evidence="1" type="ORF">LFA_0951</name>
</gene>
<evidence type="ECO:0000313" key="2">
    <source>
        <dbReference type="Proteomes" id="UP000032430"/>
    </source>
</evidence>
<dbReference type="KEGG" id="lfa:LFA_0951"/>
<dbReference type="HOGENOM" id="CLU_1293060_0_0_6"/>
<sequence length="215" mass="23705">MRMKLQLGIIGILLSINVFADGYYPEPTSLDQPWSVTASVGRGKYQQNPSYYRENSPTTGRLALENELLLTGDIALGLELGLQSGSHFHMQIPFETLKVLEWLPVQTTLNPMLDLLITAKSDPLWGSAFFAQLKGGVIYRKWRIQQAAINDLTLFSGEIQAGFGYPITALASLNLLYQGVFGNEPNLRVNTSNKTAHISNIPSLHGILLGFSVNL</sequence>
<dbReference type="RefSeq" id="WP_045095060.1">
    <property type="nucleotide sequence ID" value="NZ_LN614827.1"/>
</dbReference>
<protein>
    <recommendedName>
        <fullName evidence="3">Outer membrane protein beta-barrel domain-containing protein</fullName>
    </recommendedName>
</protein>
<dbReference type="OrthoDB" id="5643866at2"/>
<name>A0A098G4I5_9GAMM</name>
<organism evidence="1 2">
    <name type="scientific">Legionella fallonii LLAP-10</name>
    <dbReference type="NCBI Taxonomy" id="1212491"/>
    <lineage>
        <taxon>Bacteria</taxon>
        <taxon>Pseudomonadati</taxon>
        <taxon>Pseudomonadota</taxon>
        <taxon>Gammaproteobacteria</taxon>
        <taxon>Legionellales</taxon>
        <taxon>Legionellaceae</taxon>
        <taxon>Legionella</taxon>
    </lineage>
</organism>
<dbReference type="Proteomes" id="UP000032430">
    <property type="component" value="Chromosome I"/>
</dbReference>